<comment type="caution">
    <text evidence="8">The sequence shown here is derived from an EMBL/GenBank/DDBJ whole genome shotgun (WGS) entry which is preliminary data.</text>
</comment>
<protein>
    <submittedName>
        <fullName evidence="8">ABC-2 type transport system permease protein</fullName>
    </submittedName>
</protein>
<proteinExistence type="predicted"/>
<feature type="domain" description="ABC-2 type transporter transmembrane" evidence="7">
    <location>
        <begin position="5"/>
        <end position="206"/>
    </location>
</feature>
<dbReference type="PANTHER" id="PTHR43229:SF2">
    <property type="entry name" value="NODULATION PROTEIN J"/>
    <property type="match status" value="1"/>
</dbReference>
<dbReference type="InterPro" id="IPR051784">
    <property type="entry name" value="Nod_factor_ABC_transporter"/>
</dbReference>
<evidence type="ECO:0000256" key="3">
    <source>
        <dbReference type="ARBA" id="ARBA00022989"/>
    </source>
</evidence>
<evidence type="ECO:0000313" key="8">
    <source>
        <dbReference type="EMBL" id="PRY42105.1"/>
    </source>
</evidence>
<dbReference type="Proteomes" id="UP000239210">
    <property type="component" value="Unassembled WGS sequence"/>
</dbReference>
<dbReference type="AlphaFoldDB" id="A0A2T0T8Z0"/>
<keyword evidence="3 6" id="KW-1133">Transmembrane helix</keyword>
<dbReference type="InterPro" id="IPR000412">
    <property type="entry name" value="ABC_2_transport"/>
</dbReference>
<comment type="subcellular location">
    <subcellularLocation>
        <location evidence="1">Membrane</location>
        <topology evidence="1">Multi-pass membrane protein</topology>
    </subcellularLocation>
</comment>
<evidence type="ECO:0000256" key="1">
    <source>
        <dbReference type="ARBA" id="ARBA00004141"/>
    </source>
</evidence>
<feature type="transmembrane region" description="Helical" evidence="6">
    <location>
        <begin position="162"/>
        <end position="181"/>
    </location>
</feature>
<dbReference type="Pfam" id="PF01061">
    <property type="entry name" value="ABC2_membrane"/>
    <property type="match status" value="1"/>
</dbReference>
<feature type="transmembrane region" description="Helical" evidence="6">
    <location>
        <begin position="135"/>
        <end position="155"/>
    </location>
</feature>
<keyword evidence="5" id="KW-0046">Antibiotic resistance</keyword>
<evidence type="ECO:0000256" key="4">
    <source>
        <dbReference type="ARBA" id="ARBA00023136"/>
    </source>
</evidence>
<evidence type="ECO:0000259" key="7">
    <source>
        <dbReference type="Pfam" id="PF01061"/>
    </source>
</evidence>
<evidence type="ECO:0000256" key="5">
    <source>
        <dbReference type="ARBA" id="ARBA00023251"/>
    </source>
</evidence>
<keyword evidence="9" id="KW-1185">Reference proteome</keyword>
<evidence type="ECO:0000256" key="2">
    <source>
        <dbReference type="ARBA" id="ARBA00022692"/>
    </source>
</evidence>
<keyword evidence="2 6" id="KW-0812">Transmembrane</keyword>
<keyword evidence="4 6" id="KW-0472">Membrane</keyword>
<feature type="transmembrane region" description="Helical" evidence="6">
    <location>
        <begin position="95"/>
        <end position="115"/>
    </location>
</feature>
<dbReference type="GO" id="GO:0043190">
    <property type="term" value="C:ATP-binding cassette (ABC) transporter complex"/>
    <property type="evidence" value="ECO:0007669"/>
    <property type="project" value="InterPro"/>
</dbReference>
<dbReference type="EMBL" id="PVTG01000018">
    <property type="protein sequence ID" value="PRY42105.1"/>
    <property type="molecule type" value="Genomic_DNA"/>
</dbReference>
<gene>
    <name evidence="8" type="ORF">LY71_11853</name>
</gene>
<evidence type="ECO:0000313" key="9">
    <source>
        <dbReference type="Proteomes" id="UP000239210"/>
    </source>
</evidence>
<dbReference type="PIRSF" id="PIRSF006648">
    <property type="entry name" value="DrrB"/>
    <property type="match status" value="1"/>
</dbReference>
<dbReference type="PANTHER" id="PTHR43229">
    <property type="entry name" value="NODULATION PROTEIN J"/>
    <property type="match status" value="1"/>
</dbReference>
<name>A0A2T0T8Z0_9ACTN</name>
<feature type="transmembrane region" description="Helical" evidence="6">
    <location>
        <begin position="54"/>
        <end position="74"/>
    </location>
</feature>
<dbReference type="OrthoDB" id="63188at2"/>
<evidence type="ECO:0000256" key="6">
    <source>
        <dbReference type="SAM" id="Phobius"/>
    </source>
</evidence>
<dbReference type="GO" id="GO:0140359">
    <property type="term" value="F:ABC-type transporter activity"/>
    <property type="evidence" value="ECO:0007669"/>
    <property type="project" value="InterPro"/>
</dbReference>
<dbReference type="InterPro" id="IPR013525">
    <property type="entry name" value="ABC2_TM"/>
</dbReference>
<feature type="transmembrane region" description="Helical" evidence="6">
    <location>
        <begin position="216"/>
        <end position="236"/>
    </location>
</feature>
<reference evidence="8 9" key="1">
    <citation type="submission" date="2018-03" db="EMBL/GenBank/DDBJ databases">
        <title>Genomic Encyclopedia of Archaeal and Bacterial Type Strains, Phase II (KMG-II): from individual species to whole genera.</title>
        <authorList>
            <person name="Goeker M."/>
        </authorList>
    </citation>
    <scope>NUCLEOTIDE SEQUENCE [LARGE SCALE GENOMIC DNA]</scope>
    <source>
        <strain evidence="8 9">DSM 45416</strain>
    </source>
</reference>
<accession>A0A2T0T8Z0</accession>
<dbReference type="RefSeq" id="WP_106280889.1">
    <property type="nucleotide sequence ID" value="NZ_PVTG01000018.1"/>
</dbReference>
<organism evidence="8 9">
    <name type="scientific">Geodermatophilus tzadiensis</name>
    <dbReference type="NCBI Taxonomy" id="1137988"/>
    <lineage>
        <taxon>Bacteria</taxon>
        <taxon>Bacillati</taxon>
        <taxon>Actinomycetota</taxon>
        <taxon>Actinomycetes</taxon>
        <taxon>Geodermatophilales</taxon>
        <taxon>Geodermatophilaceae</taxon>
        <taxon>Geodermatophilus</taxon>
    </lineage>
</organism>
<dbReference type="GO" id="GO:0046677">
    <property type="term" value="P:response to antibiotic"/>
    <property type="evidence" value="ECO:0007669"/>
    <property type="project" value="UniProtKB-KW"/>
</dbReference>
<sequence>MSPLLAFQLRRVARNRQFLFFTVLLPAAFTVFFTQVFAGTPGGVSPEQAAATMVAMMAYGAIGAALGATVRLSFDRASGWLRQLRVTPVPQTSVVAVDVAVGMLLTLPPLVVVALTGRFVNGVRLAPGEWAGLVGVLWLGSAAFVALGLLLGWALEERAAGGAVGIVGTVLAALGGLWVPVELFPSGLRAVAHGLPSYWYAEAGRAAAEGRPPSPAAAAALTAFALAFAVLAVVAARRRSLPAVAG</sequence>